<evidence type="ECO:0000256" key="4">
    <source>
        <dbReference type="ARBA" id="ARBA00023242"/>
    </source>
</evidence>
<evidence type="ECO:0000256" key="2">
    <source>
        <dbReference type="ARBA" id="ARBA00005991"/>
    </source>
</evidence>
<dbReference type="CDD" id="cd12455">
    <property type="entry name" value="RRM_like_Smg4_UPF3"/>
    <property type="match status" value="1"/>
</dbReference>
<accession>A0AB40C4T9</accession>
<dbReference type="AlphaFoldDB" id="A0AB40C4T9"/>
<evidence type="ECO:0000256" key="5">
    <source>
        <dbReference type="SAM" id="MobiDB-lite"/>
    </source>
</evidence>
<dbReference type="GO" id="GO:0045727">
    <property type="term" value="P:positive regulation of translation"/>
    <property type="evidence" value="ECO:0007669"/>
    <property type="project" value="TreeGrafter"/>
</dbReference>
<comment type="subcellular location">
    <subcellularLocation>
        <location evidence="1">Nucleus</location>
    </subcellularLocation>
</comment>
<dbReference type="GO" id="GO:0005737">
    <property type="term" value="C:cytoplasm"/>
    <property type="evidence" value="ECO:0007669"/>
    <property type="project" value="TreeGrafter"/>
</dbReference>
<keyword evidence="4" id="KW-0539">Nucleus</keyword>
<feature type="domain" description="UPF3" evidence="6">
    <location>
        <begin position="6"/>
        <end position="168"/>
    </location>
</feature>
<feature type="compositionally biased region" description="Basic and acidic residues" evidence="5">
    <location>
        <begin position="407"/>
        <end position="432"/>
    </location>
</feature>
<evidence type="ECO:0000256" key="3">
    <source>
        <dbReference type="ARBA" id="ARBA00023161"/>
    </source>
</evidence>
<dbReference type="Proteomes" id="UP001515500">
    <property type="component" value="Chromosome 10"/>
</dbReference>
<gene>
    <name evidence="8" type="primary">LOC120270866</name>
</gene>
<evidence type="ECO:0000259" key="6">
    <source>
        <dbReference type="Pfam" id="PF03467"/>
    </source>
</evidence>
<dbReference type="RefSeq" id="XP_039133872.1">
    <property type="nucleotide sequence ID" value="XM_039277938.1"/>
</dbReference>
<dbReference type="Gene3D" id="3.30.70.330">
    <property type="match status" value="1"/>
</dbReference>
<dbReference type="Pfam" id="PF03467">
    <property type="entry name" value="Smg4_UPF3"/>
    <property type="match status" value="1"/>
</dbReference>
<keyword evidence="3" id="KW-0866">Nonsense-mediated mRNA decay</keyword>
<dbReference type="InterPro" id="IPR012677">
    <property type="entry name" value="Nucleotide-bd_a/b_plait_sf"/>
</dbReference>
<dbReference type="GO" id="GO:0000184">
    <property type="term" value="P:nuclear-transcribed mRNA catabolic process, nonsense-mediated decay"/>
    <property type="evidence" value="ECO:0007669"/>
    <property type="project" value="UniProtKB-KW"/>
</dbReference>
<feature type="compositionally biased region" description="Basic and acidic residues" evidence="5">
    <location>
        <begin position="215"/>
        <end position="236"/>
    </location>
</feature>
<dbReference type="GO" id="GO:0005730">
    <property type="term" value="C:nucleolus"/>
    <property type="evidence" value="ECO:0007669"/>
    <property type="project" value="TreeGrafter"/>
</dbReference>
<feature type="compositionally biased region" description="Low complexity" evidence="5">
    <location>
        <begin position="305"/>
        <end position="316"/>
    </location>
</feature>
<feature type="region of interest" description="Disordered" evidence="5">
    <location>
        <begin position="468"/>
        <end position="487"/>
    </location>
</feature>
<sequence>MKDPLERTKVVLRHLPPAISQSALMDQIDARFAGRYTWVSFRPGKASHKNTRYSQAYINFNRPEDVVEFAEYFDGHTFVNEKGAQFKAIVEYAPSQRVPKSWPKKDGREGTIFKDPEYLEFLERLAKPAENLPSAEIQLERREAERAGGAKEAVIVTPLMDFVRQKRASKSSSQRASVNGKPSRRVTGASVHCSTPSKRGSEKRRASASMYVIRDGTKATSGKDKSAYILMPRREGQQLPERIGSTTLASGTGVTEDENANGSSGTSSITSGSVESGKRIMLLKAKEQDTSHVSGGLTQQQNATSSRNSPGSSSSKHSQRHDGSGKVIRSILSSKEGRQSQSFISASMSEQAPNSEDRRPPRPPNNRLTSKNSNFTTSHAFAVDNDGKRLSEDRVAGGDLHNSVFTNEKHDKRMKNKDRPDRGVWRRSDISHGSDGMSVSSELLADSLEGISISQQATVVRVGDGDKGTQIVRGGRGSSDMTLGSGEMKSEPNLIRIMETKSTGTRLSPVENGSQRHVGRRGPTHGSKESDGVQNLADGKPSKRSPSGYGYHEFSQSDVLLRSGNSILSIIFGCIHTKAMSKRYLGIPSMP</sequence>
<dbReference type="FunFam" id="3.30.70.330:FF:000255">
    <property type="entry name" value="Regulator of nonsense transcripts UPF3"/>
    <property type="match status" value="1"/>
</dbReference>
<feature type="region of interest" description="Disordered" evidence="5">
    <location>
        <begin position="166"/>
        <end position="275"/>
    </location>
</feature>
<proteinExistence type="inferred from homology"/>
<feature type="region of interest" description="Disordered" evidence="5">
    <location>
        <begin position="287"/>
        <end position="438"/>
    </location>
</feature>
<dbReference type="InterPro" id="IPR039722">
    <property type="entry name" value="Upf3"/>
</dbReference>
<feature type="compositionally biased region" description="Basic and acidic residues" evidence="5">
    <location>
        <begin position="385"/>
        <end position="396"/>
    </location>
</feature>
<dbReference type="GeneID" id="120270866"/>
<dbReference type="InterPro" id="IPR035979">
    <property type="entry name" value="RBD_domain_sf"/>
</dbReference>
<dbReference type="PANTHER" id="PTHR13112">
    <property type="entry name" value="UPF3 REGULATOR OF NONSENSE TRANSCRIPTS-LIKE PROTEIN"/>
    <property type="match status" value="1"/>
</dbReference>
<reference evidence="8" key="1">
    <citation type="submission" date="2025-08" db="UniProtKB">
        <authorList>
            <consortium name="RefSeq"/>
        </authorList>
    </citation>
    <scope>IDENTIFICATION</scope>
</reference>
<protein>
    <submittedName>
        <fullName evidence="8">Regulator of nonsense transcripts UPF3-like isoform X1</fullName>
    </submittedName>
</protein>
<feature type="compositionally biased region" description="Polar residues" evidence="5">
    <location>
        <begin position="368"/>
        <end position="379"/>
    </location>
</feature>
<keyword evidence="7" id="KW-1185">Reference proteome</keyword>
<organism evidence="7 8">
    <name type="scientific">Dioscorea cayennensis subsp. rotundata</name>
    <name type="common">White Guinea yam</name>
    <name type="synonym">Dioscorea rotundata</name>
    <dbReference type="NCBI Taxonomy" id="55577"/>
    <lineage>
        <taxon>Eukaryota</taxon>
        <taxon>Viridiplantae</taxon>
        <taxon>Streptophyta</taxon>
        <taxon>Embryophyta</taxon>
        <taxon>Tracheophyta</taxon>
        <taxon>Spermatophyta</taxon>
        <taxon>Magnoliopsida</taxon>
        <taxon>Liliopsida</taxon>
        <taxon>Dioscoreales</taxon>
        <taxon>Dioscoreaceae</taxon>
        <taxon>Dioscorea</taxon>
    </lineage>
</organism>
<dbReference type="SUPFAM" id="SSF54928">
    <property type="entry name" value="RNA-binding domain, RBD"/>
    <property type="match status" value="1"/>
</dbReference>
<evidence type="ECO:0000256" key="1">
    <source>
        <dbReference type="ARBA" id="ARBA00004123"/>
    </source>
</evidence>
<comment type="similarity">
    <text evidence="2">Belongs to the RENT3 family.</text>
</comment>
<evidence type="ECO:0000313" key="7">
    <source>
        <dbReference type="Proteomes" id="UP001515500"/>
    </source>
</evidence>
<feature type="compositionally biased region" description="Polar residues" evidence="5">
    <location>
        <begin position="501"/>
        <end position="515"/>
    </location>
</feature>
<feature type="compositionally biased region" description="Polar residues" evidence="5">
    <location>
        <begin position="339"/>
        <end position="354"/>
    </location>
</feature>
<evidence type="ECO:0000313" key="8">
    <source>
        <dbReference type="RefSeq" id="XP_039133872.1"/>
    </source>
</evidence>
<feature type="region of interest" description="Disordered" evidence="5">
    <location>
        <begin position="501"/>
        <end position="550"/>
    </location>
</feature>
<name>A0AB40C4T9_DIOCR</name>
<dbReference type="InterPro" id="IPR005120">
    <property type="entry name" value="UPF3_dom"/>
</dbReference>
<dbReference type="PANTHER" id="PTHR13112:SF0">
    <property type="entry name" value="FI21285P1"/>
    <property type="match status" value="1"/>
</dbReference>
<feature type="compositionally biased region" description="Low complexity" evidence="5">
    <location>
        <begin position="262"/>
        <end position="275"/>
    </location>
</feature>
<feature type="compositionally biased region" description="Polar residues" evidence="5">
    <location>
        <begin position="291"/>
        <end position="304"/>
    </location>
</feature>
<dbReference type="GO" id="GO:0003729">
    <property type="term" value="F:mRNA binding"/>
    <property type="evidence" value="ECO:0007669"/>
    <property type="project" value="TreeGrafter"/>
</dbReference>
<feature type="compositionally biased region" description="Polar residues" evidence="5">
    <location>
        <begin position="244"/>
        <end position="253"/>
    </location>
</feature>